<dbReference type="EMBL" id="CP017146">
    <property type="protein sequence ID" value="QHO70236.1"/>
    <property type="molecule type" value="Genomic_DNA"/>
</dbReference>
<keyword evidence="2" id="KW-0812">Transmembrane</keyword>
<feature type="transmembrane region" description="Helical" evidence="2">
    <location>
        <begin position="7"/>
        <end position="28"/>
    </location>
</feature>
<evidence type="ECO:0000256" key="1">
    <source>
        <dbReference type="SAM" id="MobiDB-lite"/>
    </source>
</evidence>
<keyword evidence="2" id="KW-1133">Transmembrane helix</keyword>
<name>A0A7L5AJH8_9MICO</name>
<keyword evidence="4" id="KW-1185">Reference proteome</keyword>
<accession>A0A7L5AJH8</accession>
<evidence type="ECO:0000313" key="3">
    <source>
        <dbReference type="EMBL" id="QHO70236.1"/>
    </source>
</evidence>
<evidence type="ECO:0000256" key="2">
    <source>
        <dbReference type="SAM" id="Phobius"/>
    </source>
</evidence>
<organism evidence="3 4">
    <name type="scientific">Marisediminicola antarctica</name>
    <dbReference type="NCBI Taxonomy" id="674079"/>
    <lineage>
        <taxon>Bacteria</taxon>
        <taxon>Bacillati</taxon>
        <taxon>Actinomycetota</taxon>
        <taxon>Actinomycetes</taxon>
        <taxon>Micrococcales</taxon>
        <taxon>Microbacteriaceae</taxon>
        <taxon>Marisediminicola</taxon>
    </lineage>
</organism>
<keyword evidence="2" id="KW-0472">Membrane</keyword>
<evidence type="ECO:0000313" key="4">
    <source>
        <dbReference type="Proteomes" id="UP000464507"/>
    </source>
</evidence>
<gene>
    <name evidence="3" type="ORF">BHD05_11845</name>
</gene>
<dbReference type="AlphaFoldDB" id="A0A7L5AJH8"/>
<reference evidence="3 4" key="1">
    <citation type="submission" date="2016-09" db="EMBL/GenBank/DDBJ databases">
        <title>Complete genome sequence of microbes from the polar regions.</title>
        <authorList>
            <person name="Liao L."/>
            <person name="Chen B."/>
        </authorList>
    </citation>
    <scope>NUCLEOTIDE SEQUENCE [LARGE SCALE GENOMIC DNA]</scope>
    <source>
        <strain evidence="3 4">ZS314</strain>
    </source>
</reference>
<dbReference type="KEGG" id="mant:BHD05_11845"/>
<sequence>MRRRPVVITIIVLAAAAVITVIVIAIIGPAGSGDRDASTSTVERSSEVPEFSEASTPPLPLPADEGSLVAAPLPESGSAEGDVVEGFPRDVIPVAPDSEVDSTSLAVEGDRVQAGLTARSTNAANAVIDHYRAVFTSLGLTERETDAVAGSTALVFTRGADNITLTVAERADGTAYTVVGVFTAK</sequence>
<protein>
    <submittedName>
        <fullName evidence="3">Uncharacterized protein</fullName>
    </submittedName>
</protein>
<dbReference type="Proteomes" id="UP000464507">
    <property type="component" value="Chromosome"/>
</dbReference>
<proteinExistence type="predicted"/>
<feature type="region of interest" description="Disordered" evidence="1">
    <location>
        <begin position="31"/>
        <end position="82"/>
    </location>
</feature>